<protein>
    <recommendedName>
        <fullName evidence="2">HTH HARE-type domain-containing protein</fullName>
    </recommendedName>
</protein>
<dbReference type="KEGG" id="stcm:SCMC78_62970"/>
<reference evidence="1" key="1">
    <citation type="submission" date="2024-07" db="EMBL/GenBank/DDBJ databases">
        <title>Complete genome sequences of cellulolytic bacteria, Kitasatospora sp. CMC57 and Streptomyces sp. CMC78, isolated from Japanese agricultural soil.</title>
        <authorList>
            <person name="Hashimoto T."/>
            <person name="Ito M."/>
            <person name="Iwamoto M."/>
            <person name="Fukahori D."/>
            <person name="Shoda T."/>
            <person name="Sakoda M."/>
            <person name="Morohoshi T."/>
            <person name="Mitsuboshi M."/>
            <person name="Nishizawa T."/>
        </authorList>
    </citation>
    <scope>NUCLEOTIDE SEQUENCE</scope>
    <source>
        <strain evidence="1">CMC78</strain>
    </source>
</reference>
<organism evidence="1">
    <name type="scientific">Streptomyces sp. CMC78</name>
    <dbReference type="NCBI Taxonomy" id="3231512"/>
    <lineage>
        <taxon>Bacteria</taxon>
        <taxon>Bacillati</taxon>
        <taxon>Actinomycetota</taxon>
        <taxon>Actinomycetes</taxon>
        <taxon>Kitasatosporales</taxon>
        <taxon>Streptomycetaceae</taxon>
        <taxon>Streptomyces</taxon>
    </lineage>
</organism>
<name>A0AB33KV14_9ACTN</name>
<dbReference type="AlphaFoldDB" id="A0AB33KV14"/>
<gene>
    <name evidence="1" type="ORF">SCMC78_62970</name>
</gene>
<dbReference type="EMBL" id="AP035884">
    <property type="protein sequence ID" value="BFP56490.1"/>
    <property type="molecule type" value="Genomic_DNA"/>
</dbReference>
<evidence type="ECO:0000313" key="1">
    <source>
        <dbReference type="EMBL" id="BFP56490.1"/>
    </source>
</evidence>
<evidence type="ECO:0008006" key="2">
    <source>
        <dbReference type="Google" id="ProtNLM"/>
    </source>
</evidence>
<sequence length="76" mass="8316">MTKPLTHKQALAAVIQALGGTWDPPRAALALRLAGYEPATSQAGEKEGRRILRELTEEGTIVRPDPERTEYHLPGI</sequence>
<dbReference type="RefSeq" id="WP_408054568.1">
    <property type="nucleotide sequence ID" value="NZ_AP035884.1"/>
</dbReference>
<accession>A0AB33KV14</accession>
<proteinExistence type="predicted"/>